<dbReference type="AlphaFoldDB" id="A0AAN5I3A3"/>
<protein>
    <submittedName>
        <fullName evidence="1">Uncharacterized protein</fullName>
    </submittedName>
</protein>
<comment type="caution">
    <text evidence="1">The sequence shown here is derived from an EMBL/GenBank/DDBJ whole genome shotgun (WGS) entry which is preliminary data.</text>
</comment>
<feature type="non-terminal residue" evidence="1">
    <location>
        <position position="1"/>
    </location>
</feature>
<keyword evidence="2" id="KW-1185">Reference proteome</keyword>
<proteinExistence type="predicted"/>
<sequence>EFAEVSLDHRRKITPEISEIGTRISSAFKVIRFGRNAESRVLRAVVPEIRMSDPHVKKSIGVLSAGGCFRDFICGGKCPNKATSKCLVHSESKKISAFPSLMNFRGADMGRQLKLGNKCEWMKKVNCRSPT</sequence>
<dbReference type="EMBL" id="BTRK01000004">
    <property type="protein sequence ID" value="GMR49396.1"/>
    <property type="molecule type" value="Genomic_DNA"/>
</dbReference>
<organism evidence="1 2">
    <name type="scientific">Pristionchus mayeri</name>
    <dbReference type="NCBI Taxonomy" id="1317129"/>
    <lineage>
        <taxon>Eukaryota</taxon>
        <taxon>Metazoa</taxon>
        <taxon>Ecdysozoa</taxon>
        <taxon>Nematoda</taxon>
        <taxon>Chromadorea</taxon>
        <taxon>Rhabditida</taxon>
        <taxon>Rhabditina</taxon>
        <taxon>Diplogasteromorpha</taxon>
        <taxon>Diplogasteroidea</taxon>
        <taxon>Neodiplogasteridae</taxon>
        <taxon>Pristionchus</taxon>
    </lineage>
</organism>
<gene>
    <name evidence="1" type="ORF">PMAYCL1PPCAC_19591</name>
</gene>
<reference evidence="2" key="1">
    <citation type="submission" date="2022-10" db="EMBL/GenBank/DDBJ databases">
        <title>Genome assembly of Pristionchus species.</title>
        <authorList>
            <person name="Yoshida K."/>
            <person name="Sommer R.J."/>
        </authorList>
    </citation>
    <scope>NUCLEOTIDE SEQUENCE [LARGE SCALE GENOMIC DNA]</scope>
    <source>
        <strain evidence="2">RS5460</strain>
    </source>
</reference>
<evidence type="ECO:0000313" key="1">
    <source>
        <dbReference type="EMBL" id="GMR49396.1"/>
    </source>
</evidence>
<dbReference type="Proteomes" id="UP001328107">
    <property type="component" value="Unassembled WGS sequence"/>
</dbReference>
<name>A0AAN5I3A3_9BILA</name>
<evidence type="ECO:0000313" key="2">
    <source>
        <dbReference type="Proteomes" id="UP001328107"/>
    </source>
</evidence>
<accession>A0AAN5I3A3</accession>